<evidence type="ECO:0000256" key="1">
    <source>
        <dbReference type="SAM" id="MobiDB-lite"/>
    </source>
</evidence>
<feature type="compositionally biased region" description="Basic and acidic residues" evidence="1">
    <location>
        <begin position="54"/>
        <end position="70"/>
    </location>
</feature>
<dbReference type="EMBL" id="OX465079">
    <property type="protein sequence ID" value="CAI9276541.1"/>
    <property type="molecule type" value="Genomic_DNA"/>
</dbReference>
<accession>A0AA35YMB1</accession>
<gene>
    <name evidence="2" type="ORF">LSALG_LOCUS16515</name>
</gene>
<protein>
    <submittedName>
        <fullName evidence="2">Uncharacterized protein</fullName>
    </submittedName>
</protein>
<sequence length="93" mass="10554">MDFDRFQVEVAFPVFGQTEGRDETKAEGSLSFPSGYSMQAKIRSEETEVDWSEEASRAATERERSKENKCDVPHVCRNTKEEEQNGSSLGIKM</sequence>
<evidence type="ECO:0000313" key="2">
    <source>
        <dbReference type="EMBL" id="CAI9276541.1"/>
    </source>
</evidence>
<dbReference type="AlphaFoldDB" id="A0AA35YMB1"/>
<name>A0AA35YMB1_LACSI</name>
<feature type="region of interest" description="Disordered" evidence="1">
    <location>
        <begin position="47"/>
        <end position="70"/>
    </location>
</feature>
<evidence type="ECO:0000313" key="3">
    <source>
        <dbReference type="Proteomes" id="UP001177003"/>
    </source>
</evidence>
<proteinExistence type="predicted"/>
<keyword evidence="3" id="KW-1185">Reference proteome</keyword>
<dbReference type="Proteomes" id="UP001177003">
    <property type="component" value="Chromosome 3"/>
</dbReference>
<organism evidence="2 3">
    <name type="scientific">Lactuca saligna</name>
    <name type="common">Willowleaf lettuce</name>
    <dbReference type="NCBI Taxonomy" id="75948"/>
    <lineage>
        <taxon>Eukaryota</taxon>
        <taxon>Viridiplantae</taxon>
        <taxon>Streptophyta</taxon>
        <taxon>Embryophyta</taxon>
        <taxon>Tracheophyta</taxon>
        <taxon>Spermatophyta</taxon>
        <taxon>Magnoliopsida</taxon>
        <taxon>eudicotyledons</taxon>
        <taxon>Gunneridae</taxon>
        <taxon>Pentapetalae</taxon>
        <taxon>asterids</taxon>
        <taxon>campanulids</taxon>
        <taxon>Asterales</taxon>
        <taxon>Asteraceae</taxon>
        <taxon>Cichorioideae</taxon>
        <taxon>Cichorieae</taxon>
        <taxon>Lactucinae</taxon>
        <taxon>Lactuca</taxon>
    </lineage>
</organism>
<reference evidence="2" key="1">
    <citation type="submission" date="2023-04" db="EMBL/GenBank/DDBJ databases">
        <authorList>
            <person name="Vijverberg K."/>
            <person name="Xiong W."/>
            <person name="Schranz E."/>
        </authorList>
    </citation>
    <scope>NUCLEOTIDE SEQUENCE</scope>
</reference>